<gene>
    <name evidence="16" type="ORF">H109_03807</name>
</gene>
<accession>A0A059J937</accession>
<feature type="compositionally biased region" description="Polar residues" evidence="12">
    <location>
        <begin position="606"/>
        <end position="619"/>
    </location>
</feature>
<dbReference type="PANTHER" id="PTHR48249:SF3">
    <property type="entry name" value="MEDIATOR OF RNA POLYMERASE II TRANSCRIPTION SUBUNIT 13"/>
    <property type="match status" value="1"/>
</dbReference>
<feature type="domain" description="Mediator complex subunit Med13 N-terminal" evidence="14">
    <location>
        <begin position="1"/>
        <end position="353"/>
    </location>
</feature>
<feature type="region of interest" description="Disordered" evidence="12">
    <location>
        <begin position="545"/>
        <end position="678"/>
    </location>
</feature>
<comment type="function">
    <text evidence="9 11">Component of the SRB8-11 complex. The SRB8-11 complex is a regulatory module of the Mediator complex which is itself involved in regulation of basal and activated RNA polymerase II-dependent transcription. The SRB8-11 complex may be involved in the transcriptional repression of a subset of genes regulated by Mediator. It may inhibit the association of the Mediator complex with RNA polymerase II to form the holoenzyme complex.</text>
</comment>
<evidence type="ECO:0000256" key="8">
    <source>
        <dbReference type="ARBA" id="ARBA00023242"/>
    </source>
</evidence>
<evidence type="ECO:0000256" key="1">
    <source>
        <dbReference type="ARBA" id="ARBA00004123"/>
    </source>
</evidence>
<dbReference type="OMA" id="DRCTLFG"/>
<dbReference type="Pfam" id="PF18296">
    <property type="entry name" value="MID_MedPIWI"/>
    <property type="match status" value="1"/>
</dbReference>
<keyword evidence="8 11" id="KW-0539">Nucleus</keyword>
<feature type="domain" description="Mediator complex subunit Med13 C-terminal" evidence="13">
    <location>
        <begin position="1146"/>
        <end position="1440"/>
    </location>
</feature>
<feature type="compositionally biased region" description="Polar residues" evidence="12">
    <location>
        <begin position="1303"/>
        <end position="1312"/>
    </location>
</feature>
<feature type="compositionally biased region" description="Low complexity" evidence="12">
    <location>
        <begin position="1313"/>
        <end position="1328"/>
    </location>
</feature>
<dbReference type="OrthoDB" id="103819at2759"/>
<evidence type="ECO:0000256" key="4">
    <source>
        <dbReference type="ARBA" id="ARBA00022491"/>
    </source>
</evidence>
<dbReference type="EMBL" id="AOKY01000264">
    <property type="protein sequence ID" value="KDB24309.1"/>
    <property type="molecule type" value="Genomic_DNA"/>
</dbReference>
<keyword evidence="7 11" id="KW-0804">Transcription</keyword>
<comment type="caution">
    <text evidence="16">The sequence shown here is derived from an EMBL/GenBank/DDBJ whole genome shotgun (WGS) entry which is preliminary data.</text>
</comment>
<feature type="domain" description="MID" evidence="15">
    <location>
        <begin position="971"/>
        <end position="1135"/>
    </location>
</feature>
<feature type="compositionally biased region" description="Low complexity" evidence="12">
    <location>
        <begin position="757"/>
        <end position="767"/>
    </location>
</feature>
<proteinExistence type="inferred from homology"/>
<keyword evidence="4 11" id="KW-0678">Repressor</keyword>
<dbReference type="InterPro" id="IPR051139">
    <property type="entry name" value="Mediator_complx_sub13"/>
</dbReference>
<feature type="region of interest" description="Disordered" evidence="12">
    <location>
        <begin position="1289"/>
        <end position="1355"/>
    </location>
</feature>
<organism evidence="16 17">
    <name type="scientific">Trichophyton interdigitale (strain MR816)</name>
    <dbReference type="NCBI Taxonomy" id="1215338"/>
    <lineage>
        <taxon>Eukaryota</taxon>
        <taxon>Fungi</taxon>
        <taxon>Dikarya</taxon>
        <taxon>Ascomycota</taxon>
        <taxon>Pezizomycotina</taxon>
        <taxon>Eurotiomycetes</taxon>
        <taxon>Eurotiomycetidae</taxon>
        <taxon>Onygenales</taxon>
        <taxon>Arthrodermataceae</taxon>
        <taxon>Trichophyton</taxon>
    </lineage>
</organism>
<feature type="compositionally biased region" description="Polar residues" evidence="12">
    <location>
        <begin position="545"/>
        <end position="556"/>
    </location>
</feature>
<evidence type="ECO:0000256" key="10">
    <source>
        <dbReference type="ARBA" id="ARBA00032008"/>
    </source>
</evidence>
<evidence type="ECO:0000256" key="5">
    <source>
        <dbReference type="ARBA" id="ARBA00023015"/>
    </source>
</evidence>
<evidence type="ECO:0000259" key="14">
    <source>
        <dbReference type="Pfam" id="PF11597"/>
    </source>
</evidence>
<dbReference type="PANTHER" id="PTHR48249">
    <property type="entry name" value="MEDIATOR OF RNA POLYMERASE II TRANSCRIPTION SUBUNIT 13"/>
    <property type="match status" value="1"/>
</dbReference>
<sequence>MEFPIGAETNGRVFDELSTCHWKVYGVDSNGSGLGTSGSSVNQLFKKIQICALALREAGCLTCPSSDGTGIWVFSLDAEFSRLKSFASNQSKDSEDLVVGQVPIYEYCGGTTSIAELSQKLLSKSSENTRNSSLAETLSSRNKLEIPASLELTHSSLYASFISSIAWSLSLHLTRRHGAIPLGKRTFFTAADSDMSSGSTSTSVISTLDIELSQSGKVIISLRSRSQPGITQLSEGPGVSSISELRLHDDIWLAPAGTIARYIGIGGSEYALGTGNSYHSNNIHGSRNGFSSEGQDPWKLAVCSWLERTGVPIEISDNMRWVQVEVVTRHQRLGQGKAAGTRRIYWPAQLCFKKARFPTSSPIQGAETLSRDSLGPLQYARQWLKCSVPRDEVLSRNAPSDVAQHPEQHPQRETLASPDGIDVPNTTESMARALVCPDFHPATVYPTPPGGALGFGQLASDHSGGQYPLELSHIPREDPDTNITESLNPNTRSLLEETSPGLGAGTGMYDTADDDLFEEMDDNFDSKGITEADFNFFDEPGLSDTNLDVDSGNPSHSFVIPDHPTAESKPDLEMSESLASLEPAPPTKPHGMETPMLDNAVEEGANQGQSEIKSSQTTARAADTDRDSERPISPPLSPSGVKRILFSSPRGSSEKSKSPTISATKLPVEASNQSGQHKGRYDAISFQHELDFSDRKYGIDGRFWFLPDHKTFNHNTDSHTTKIPMVNDPPAPVYKLGQQAYHKINERLDNADSERCSSSTSSTSSVSGDHYEQAGFNKMRPVDPIDNRLRRGDLEEIFSVTSSLQSPGFNVRKPYPTHSDLEEDVLLAGLVYPATDWLLSSYFTAFEPSIRSALCGRDETLHVAQLLVDQITQSTLTHKTEIAYEENEKDNWQASIDDINALGQSRRPSLKSYASISDIGPSQQMKDATGAIVSLRPPHVHIRRGNCSLEVLPTAISFWETFGLEPLKGKKDIISYCLHPVSMQESANAFLDRLGLTYSGANLGTFARHGSAKGLVPWSLSQDKLDYTSIMRKLQHICESLGTALSNLSMNNKTVVVCIVNPFKIGAAMVDICVAFLRLFRKYMEEADKRSVRRPNELVLQIVPSEFITGDDSLVIPTQNDYLRLALEIYSRCPPQDPISDMFAGAPAFALATSVPKMIPFRLTAEEGSPMDAGQACHVAYSVSQDQRWVTAAWCDNLGLRQLTLSYSLRQDVSHTCRPLSEVREDIWQVMVDMTGMSRCRWRVVLAKDEPMDAEEITAWTNLAARHNQHHSGLVDLILLTVNTEPNLHLKLPPPPPQLNALYQSGNASTPVSTPKPSISSPDPSTSAPTPPNISNTPNFSSESSQPQAQSHFQVHPTQISVETNTETLLVDKSDDSWALVLSQRLNNSHSFTNYKPALANGYLIHRSGTSDTDWKASLMVNLIHLQSRIPPSIVLKDLLGQEDLPVLGEIMASPGTFLLPLKDRSY</sequence>
<evidence type="ECO:0000256" key="3">
    <source>
        <dbReference type="ARBA" id="ARBA00019618"/>
    </source>
</evidence>
<dbReference type="Pfam" id="PF06333">
    <property type="entry name" value="Med13_C"/>
    <property type="match status" value="1"/>
</dbReference>
<dbReference type="GO" id="GO:0016592">
    <property type="term" value="C:mediator complex"/>
    <property type="evidence" value="ECO:0007669"/>
    <property type="project" value="InterPro"/>
</dbReference>
<comment type="similarity">
    <text evidence="2 11">Belongs to the Mediator complex subunit 13 family.</text>
</comment>
<dbReference type="InterPro" id="IPR021643">
    <property type="entry name" value="Mediator_Med13_N"/>
</dbReference>
<evidence type="ECO:0000313" key="17">
    <source>
        <dbReference type="Proteomes" id="UP000024533"/>
    </source>
</evidence>
<feature type="region of interest" description="Disordered" evidence="12">
    <location>
        <begin position="395"/>
        <end position="424"/>
    </location>
</feature>
<evidence type="ECO:0000259" key="13">
    <source>
        <dbReference type="Pfam" id="PF06333"/>
    </source>
</evidence>
<reference evidence="16 17" key="1">
    <citation type="submission" date="2014-02" db="EMBL/GenBank/DDBJ databases">
        <title>The Genome Sequence of Trichophyton interdigitale MR816.</title>
        <authorList>
            <consortium name="The Broad Institute Genomics Platform"/>
            <person name="Cuomo C.A."/>
            <person name="White T.C."/>
            <person name="Graser Y."/>
            <person name="Martinez-Rossi N."/>
            <person name="Heitman J."/>
            <person name="Young S.K."/>
            <person name="Zeng Q."/>
            <person name="Gargeya S."/>
            <person name="Abouelleil A."/>
            <person name="Alvarado L."/>
            <person name="Chapman S.B."/>
            <person name="Gainer-Dewar J."/>
            <person name="Goldberg J."/>
            <person name="Griggs A."/>
            <person name="Gujja S."/>
            <person name="Hansen M."/>
            <person name="Howarth C."/>
            <person name="Imamovic A."/>
            <person name="Larimer J."/>
            <person name="Martinez D."/>
            <person name="Murphy C."/>
            <person name="Pearson M.D."/>
            <person name="Persinoti G."/>
            <person name="Poon T."/>
            <person name="Priest M."/>
            <person name="Roberts A.D."/>
            <person name="Saif S."/>
            <person name="Shea T.D."/>
            <person name="Sykes S.N."/>
            <person name="Wortman J."/>
            <person name="Nusbaum C."/>
            <person name="Birren B."/>
        </authorList>
    </citation>
    <scope>NUCLEOTIDE SEQUENCE [LARGE SCALE GENOMIC DNA]</scope>
    <source>
        <strain evidence="16 17">MR816</strain>
    </source>
</reference>
<comment type="subcellular location">
    <subcellularLocation>
        <location evidence="1 11">Nucleus</location>
    </subcellularLocation>
</comment>
<evidence type="ECO:0000256" key="6">
    <source>
        <dbReference type="ARBA" id="ARBA00023159"/>
    </source>
</evidence>
<feature type="compositionally biased region" description="Polar residues" evidence="12">
    <location>
        <begin position="1333"/>
        <end position="1355"/>
    </location>
</feature>
<keyword evidence="17" id="KW-1185">Reference proteome</keyword>
<dbReference type="InterPro" id="IPR041285">
    <property type="entry name" value="MID_MedPIWI"/>
</dbReference>
<evidence type="ECO:0000256" key="2">
    <source>
        <dbReference type="ARBA" id="ARBA00009354"/>
    </source>
</evidence>
<keyword evidence="6 11" id="KW-0010">Activator</keyword>
<keyword evidence="5 11" id="KW-0805">Transcription regulation</keyword>
<evidence type="ECO:0000256" key="9">
    <source>
        <dbReference type="ARBA" id="ARBA00025661"/>
    </source>
</evidence>
<evidence type="ECO:0000313" key="16">
    <source>
        <dbReference type="EMBL" id="KDB24309.1"/>
    </source>
</evidence>
<protein>
    <recommendedName>
        <fullName evidence="3 11">Mediator of RNA polymerase II transcription subunit 13</fullName>
    </recommendedName>
    <alternativeName>
        <fullName evidence="10 11">Mediator complex subunit 13</fullName>
    </alternativeName>
</protein>
<evidence type="ECO:0000259" key="15">
    <source>
        <dbReference type="Pfam" id="PF18296"/>
    </source>
</evidence>
<feature type="region of interest" description="Disordered" evidence="12">
    <location>
        <begin position="749"/>
        <end position="771"/>
    </location>
</feature>
<evidence type="ECO:0000256" key="11">
    <source>
        <dbReference type="RuleBase" id="RU364134"/>
    </source>
</evidence>
<dbReference type="GO" id="GO:0045944">
    <property type="term" value="P:positive regulation of transcription by RNA polymerase II"/>
    <property type="evidence" value="ECO:0007669"/>
    <property type="project" value="TreeGrafter"/>
</dbReference>
<dbReference type="InterPro" id="IPR009401">
    <property type="entry name" value="Med13_C"/>
</dbReference>
<dbReference type="STRING" id="1215338.A0A059J937"/>
<dbReference type="Proteomes" id="UP000024533">
    <property type="component" value="Unassembled WGS sequence"/>
</dbReference>
<name>A0A059J937_TRIIM</name>
<evidence type="ECO:0000256" key="12">
    <source>
        <dbReference type="SAM" id="MobiDB-lite"/>
    </source>
</evidence>
<dbReference type="HOGENOM" id="CLU_002210_0_0_1"/>
<dbReference type="Pfam" id="PF11597">
    <property type="entry name" value="Med13_N"/>
    <property type="match status" value="1"/>
</dbReference>
<dbReference type="GO" id="GO:0003713">
    <property type="term" value="F:transcription coactivator activity"/>
    <property type="evidence" value="ECO:0007669"/>
    <property type="project" value="TreeGrafter"/>
</dbReference>
<evidence type="ECO:0000256" key="7">
    <source>
        <dbReference type="ARBA" id="ARBA00023163"/>
    </source>
</evidence>
<comment type="subunit">
    <text evidence="11">Component of the SRB8-11 complex, which itself associates with the Mediator complex.</text>
</comment>